<feature type="domain" description="Serine aminopeptidase S33" evidence="1">
    <location>
        <begin position="28"/>
        <end position="261"/>
    </location>
</feature>
<dbReference type="PANTHER" id="PTHR11614">
    <property type="entry name" value="PHOSPHOLIPASE-RELATED"/>
    <property type="match status" value="1"/>
</dbReference>
<dbReference type="InterPro" id="IPR022742">
    <property type="entry name" value="Hydrolase_4"/>
</dbReference>
<dbReference type="InterPro" id="IPR051044">
    <property type="entry name" value="MAG_DAG_Lipase"/>
</dbReference>
<proteinExistence type="predicted"/>
<dbReference type="GO" id="GO:0016787">
    <property type="term" value="F:hydrolase activity"/>
    <property type="evidence" value="ECO:0007669"/>
    <property type="project" value="UniProtKB-KW"/>
</dbReference>
<dbReference type="Gene3D" id="3.40.50.1820">
    <property type="entry name" value="alpha/beta hydrolase"/>
    <property type="match status" value="1"/>
</dbReference>
<accession>A0A927CGY9</accession>
<comment type="caution">
    <text evidence="2">The sequence shown here is derived from an EMBL/GenBank/DDBJ whole genome shotgun (WGS) entry which is preliminary data.</text>
</comment>
<name>A0A927CGY9_9BACL</name>
<dbReference type="EMBL" id="JACXIY010000006">
    <property type="protein sequence ID" value="MBD2867913.1"/>
    <property type="molecule type" value="Genomic_DNA"/>
</dbReference>
<dbReference type="Pfam" id="PF12146">
    <property type="entry name" value="Hydrolase_4"/>
    <property type="match status" value="1"/>
</dbReference>
<sequence length="278" mass="30248">MQREEWGIIGAKGTELFVREWNPDDLEASAVVCIVHGIGEHGDRYSHVASLLTKAGMAAIALDQHGHGRSSGKRGHIHSLDAAASDAALIVEQARTKHPDAPVFLYGHSMGGNVALNCALRLRPRIRGLILSSPWLRLAFKPNAAAEWLGKKLVRVLPGLQQSTGLNSADLFRPGYSVAPPVAGDLFCHTKITLRTYDEITSGGEWALAECGRLQVPTLLMHGTSDRITSIEASRQLSDSLGPLCERVEIEGGYHELHNDLGGEDTILKMIGWMKRQL</sequence>
<protein>
    <submittedName>
        <fullName evidence="2">Alpha/beta hydrolase</fullName>
    </submittedName>
</protein>
<dbReference type="InterPro" id="IPR000073">
    <property type="entry name" value="AB_hydrolase_1"/>
</dbReference>
<dbReference type="Proteomes" id="UP000632125">
    <property type="component" value="Unassembled WGS sequence"/>
</dbReference>
<reference evidence="2" key="1">
    <citation type="submission" date="2020-09" db="EMBL/GenBank/DDBJ databases">
        <title>A novel bacterium of genus Paenibacillus, isolated from South China Sea.</title>
        <authorList>
            <person name="Huang H."/>
            <person name="Mo K."/>
            <person name="Hu Y."/>
        </authorList>
    </citation>
    <scope>NUCLEOTIDE SEQUENCE</scope>
    <source>
        <strain evidence="2">IB182493</strain>
    </source>
</reference>
<dbReference type="PRINTS" id="PR00111">
    <property type="entry name" value="ABHYDROLASE"/>
</dbReference>
<keyword evidence="3" id="KW-1185">Reference proteome</keyword>
<evidence type="ECO:0000313" key="3">
    <source>
        <dbReference type="Proteomes" id="UP000632125"/>
    </source>
</evidence>
<gene>
    <name evidence="2" type="ORF">IDH41_04925</name>
</gene>
<keyword evidence="2" id="KW-0378">Hydrolase</keyword>
<organism evidence="2 3">
    <name type="scientific">Paenibacillus arenilitoris</name>
    <dbReference type="NCBI Taxonomy" id="2772299"/>
    <lineage>
        <taxon>Bacteria</taxon>
        <taxon>Bacillati</taxon>
        <taxon>Bacillota</taxon>
        <taxon>Bacilli</taxon>
        <taxon>Bacillales</taxon>
        <taxon>Paenibacillaceae</taxon>
        <taxon>Paenibacillus</taxon>
    </lineage>
</organism>
<evidence type="ECO:0000313" key="2">
    <source>
        <dbReference type="EMBL" id="MBD2867913.1"/>
    </source>
</evidence>
<dbReference type="RefSeq" id="WP_190858836.1">
    <property type="nucleotide sequence ID" value="NZ_JACXIY010000006.1"/>
</dbReference>
<dbReference type="SUPFAM" id="SSF53474">
    <property type="entry name" value="alpha/beta-Hydrolases"/>
    <property type="match status" value="1"/>
</dbReference>
<dbReference type="AlphaFoldDB" id="A0A927CGY9"/>
<dbReference type="InterPro" id="IPR029058">
    <property type="entry name" value="AB_hydrolase_fold"/>
</dbReference>
<evidence type="ECO:0000259" key="1">
    <source>
        <dbReference type="Pfam" id="PF12146"/>
    </source>
</evidence>